<gene>
    <name evidence="7" type="ORF">K505DRAFT_285201</name>
</gene>
<dbReference type="PROSITE" id="PS51635">
    <property type="entry name" value="PNPLA"/>
    <property type="match status" value="1"/>
</dbReference>
<keyword evidence="8" id="KW-1185">Reference proteome</keyword>
<dbReference type="CDD" id="cd07216">
    <property type="entry name" value="Pat17_PNPLA8_PNPLA9_like3"/>
    <property type="match status" value="1"/>
</dbReference>
<protein>
    <submittedName>
        <fullName evidence="7">FabD/lysophospholipase-like protein</fullName>
    </submittedName>
</protein>
<evidence type="ECO:0000256" key="3">
    <source>
        <dbReference type="ARBA" id="ARBA00023098"/>
    </source>
</evidence>
<dbReference type="PANTHER" id="PTHR24185">
    <property type="entry name" value="CALCIUM-INDEPENDENT PHOSPHOLIPASE A2-GAMMA"/>
    <property type="match status" value="1"/>
</dbReference>
<reference evidence="7" key="1">
    <citation type="journal article" date="2020" name="Stud. Mycol.">
        <title>101 Dothideomycetes genomes: a test case for predicting lifestyles and emergence of pathogens.</title>
        <authorList>
            <person name="Haridas S."/>
            <person name="Albert R."/>
            <person name="Binder M."/>
            <person name="Bloem J."/>
            <person name="Labutti K."/>
            <person name="Salamov A."/>
            <person name="Andreopoulos B."/>
            <person name="Baker S."/>
            <person name="Barry K."/>
            <person name="Bills G."/>
            <person name="Bluhm B."/>
            <person name="Cannon C."/>
            <person name="Castanera R."/>
            <person name="Culley D."/>
            <person name="Daum C."/>
            <person name="Ezra D."/>
            <person name="Gonzalez J."/>
            <person name="Henrissat B."/>
            <person name="Kuo A."/>
            <person name="Liang C."/>
            <person name="Lipzen A."/>
            <person name="Lutzoni F."/>
            <person name="Magnuson J."/>
            <person name="Mondo S."/>
            <person name="Nolan M."/>
            <person name="Ohm R."/>
            <person name="Pangilinan J."/>
            <person name="Park H.-J."/>
            <person name="Ramirez L."/>
            <person name="Alfaro M."/>
            <person name="Sun H."/>
            <person name="Tritt A."/>
            <person name="Yoshinaga Y."/>
            <person name="Zwiers L.-H."/>
            <person name="Turgeon B."/>
            <person name="Goodwin S."/>
            <person name="Spatafora J."/>
            <person name="Crous P."/>
            <person name="Grigoriev I."/>
        </authorList>
    </citation>
    <scope>NUCLEOTIDE SEQUENCE</scope>
    <source>
        <strain evidence="7">CBS 109.77</strain>
    </source>
</reference>
<evidence type="ECO:0000256" key="5">
    <source>
        <dbReference type="SAM" id="Coils"/>
    </source>
</evidence>
<evidence type="ECO:0000313" key="7">
    <source>
        <dbReference type="EMBL" id="KAF2788980.1"/>
    </source>
</evidence>
<dbReference type="GO" id="GO:0019369">
    <property type="term" value="P:arachidonate metabolic process"/>
    <property type="evidence" value="ECO:0007669"/>
    <property type="project" value="TreeGrafter"/>
</dbReference>
<feature type="domain" description="PNPLA" evidence="6">
    <location>
        <begin position="12"/>
        <end position="223"/>
    </location>
</feature>
<keyword evidence="1 4" id="KW-0378">Hydrolase</keyword>
<feature type="short sequence motif" description="DGA/G" evidence="4">
    <location>
        <begin position="210"/>
        <end position="212"/>
    </location>
</feature>
<evidence type="ECO:0000313" key="8">
    <source>
        <dbReference type="Proteomes" id="UP000799757"/>
    </source>
</evidence>
<evidence type="ECO:0000256" key="4">
    <source>
        <dbReference type="PROSITE-ProRule" id="PRU01161"/>
    </source>
</evidence>
<proteinExistence type="predicted"/>
<dbReference type="Pfam" id="PF01734">
    <property type="entry name" value="Patatin"/>
    <property type="match status" value="1"/>
</dbReference>
<sequence length="346" mass="37965">MMAVEGGKLRLLSLDGGGIRGLSTLIILQRIMFALDTKVDQAIERPLRPCQFFDLMAGTSTGGLIAIMLGTMRMTIDECLAAYLDLAPKIFPEEGFLSGSKAGRLFKSARGTARFDAAALEREVKRMVVEQLKKEEGVKFDEAAPLTEGCRVVVCATNKDVNKAVRLRSYRSSWEPSTKCTIWQAARATSAAPLYFDSIAFGMPPMSYVDGGLHYNNPVRVLVDEAKSIWKGTLARSVGCIISIGTGAPPLSAVGDRGLEILESVKATVTDTEDTAQEFENELEHMDAAERPAYFRFNVHNMQKIGLEEWKEFQTLTGATNDYLSTQRREIGNCVDSLLRLAGMSS</sequence>
<dbReference type="AlphaFoldDB" id="A0A6A6WXK8"/>
<dbReference type="InterPro" id="IPR016035">
    <property type="entry name" value="Acyl_Trfase/lysoPLipase"/>
</dbReference>
<dbReference type="PANTHER" id="PTHR24185:SF1">
    <property type="entry name" value="CALCIUM-INDEPENDENT PHOSPHOLIPASE A2-GAMMA"/>
    <property type="match status" value="1"/>
</dbReference>
<dbReference type="OrthoDB" id="6612291at2759"/>
<dbReference type="GO" id="GO:0016020">
    <property type="term" value="C:membrane"/>
    <property type="evidence" value="ECO:0007669"/>
    <property type="project" value="TreeGrafter"/>
</dbReference>
<keyword evidence="5" id="KW-0175">Coiled coil</keyword>
<feature type="short sequence motif" description="GXSXG" evidence="4">
    <location>
        <begin position="58"/>
        <end position="62"/>
    </location>
</feature>
<dbReference type="EMBL" id="MU002172">
    <property type="protein sequence ID" value="KAF2788980.1"/>
    <property type="molecule type" value="Genomic_DNA"/>
</dbReference>
<organism evidence="7 8">
    <name type="scientific">Melanomma pulvis-pyrius CBS 109.77</name>
    <dbReference type="NCBI Taxonomy" id="1314802"/>
    <lineage>
        <taxon>Eukaryota</taxon>
        <taxon>Fungi</taxon>
        <taxon>Dikarya</taxon>
        <taxon>Ascomycota</taxon>
        <taxon>Pezizomycotina</taxon>
        <taxon>Dothideomycetes</taxon>
        <taxon>Pleosporomycetidae</taxon>
        <taxon>Pleosporales</taxon>
        <taxon>Melanommataceae</taxon>
        <taxon>Melanomma</taxon>
    </lineage>
</organism>
<feature type="active site" description="Nucleophile" evidence="4">
    <location>
        <position position="60"/>
    </location>
</feature>
<feature type="active site" description="Proton acceptor" evidence="4">
    <location>
        <position position="210"/>
    </location>
</feature>
<dbReference type="Gene3D" id="3.40.1090.10">
    <property type="entry name" value="Cytosolic phospholipase A2 catalytic domain"/>
    <property type="match status" value="1"/>
</dbReference>
<dbReference type="GO" id="GO:0046486">
    <property type="term" value="P:glycerolipid metabolic process"/>
    <property type="evidence" value="ECO:0007669"/>
    <property type="project" value="UniProtKB-ARBA"/>
</dbReference>
<feature type="short sequence motif" description="GXGXXG" evidence="4">
    <location>
        <begin position="16"/>
        <end position="21"/>
    </location>
</feature>
<evidence type="ECO:0000259" key="6">
    <source>
        <dbReference type="PROSITE" id="PS51635"/>
    </source>
</evidence>
<dbReference type="GO" id="GO:0047499">
    <property type="term" value="F:calcium-independent phospholipase A2 activity"/>
    <property type="evidence" value="ECO:0007669"/>
    <property type="project" value="TreeGrafter"/>
</dbReference>
<name>A0A6A6WXK8_9PLEO</name>
<keyword evidence="3 4" id="KW-0443">Lipid metabolism</keyword>
<evidence type="ECO:0000256" key="2">
    <source>
        <dbReference type="ARBA" id="ARBA00022963"/>
    </source>
</evidence>
<dbReference type="InterPro" id="IPR002641">
    <property type="entry name" value="PNPLA_dom"/>
</dbReference>
<feature type="coiled-coil region" evidence="5">
    <location>
        <begin position="262"/>
        <end position="289"/>
    </location>
</feature>
<dbReference type="Proteomes" id="UP000799757">
    <property type="component" value="Unassembled WGS sequence"/>
</dbReference>
<dbReference type="SUPFAM" id="SSF52151">
    <property type="entry name" value="FabD/lysophospholipase-like"/>
    <property type="match status" value="1"/>
</dbReference>
<dbReference type="GO" id="GO:0016042">
    <property type="term" value="P:lipid catabolic process"/>
    <property type="evidence" value="ECO:0007669"/>
    <property type="project" value="UniProtKB-UniRule"/>
</dbReference>
<accession>A0A6A6WXK8</accession>
<keyword evidence="2 4" id="KW-0442">Lipid degradation</keyword>
<evidence type="ECO:0000256" key="1">
    <source>
        <dbReference type="ARBA" id="ARBA00022801"/>
    </source>
</evidence>